<dbReference type="AlphaFoldDB" id="A0A914C3R7"/>
<accession>A0A914C3R7</accession>
<dbReference type="InterPro" id="IPR001938">
    <property type="entry name" value="Thaumatin"/>
</dbReference>
<evidence type="ECO:0000313" key="2">
    <source>
        <dbReference type="WBParaSite" id="ACRNAN_Path_224.g833.t1"/>
    </source>
</evidence>
<name>A0A914C3R7_9BILA</name>
<dbReference type="Gene3D" id="2.60.110.10">
    <property type="entry name" value="Thaumatin"/>
    <property type="match status" value="1"/>
</dbReference>
<dbReference type="PANTHER" id="PTHR31013">
    <property type="entry name" value="THAUMATIN FAMILY PROTEIN-RELATED"/>
    <property type="match status" value="1"/>
</dbReference>
<keyword evidence="1" id="KW-1185">Reference proteome</keyword>
<dbReference type="SUPFAM" id="SSF49870">
    <property type="entry name" value="Osmotin, thaumatin-like protein"/>
    <property type="match status" value="1"/>
</dbReference>
<dbReference type="PANTHER" id="PTHR31013:SF12">
    <property type="entry name" value="PATHOGENESIS-RELATED PROTEIN 5-LIKE"/>
    <property type="match status" value="1"/>
</dbReference>
<dbReference type="WBParaSite" id="ACRNAN_Path_224.g833.t1">
    <property type="protein sequence ID" value="ACRNAN_Path_224.g833.t1"/>
    <property type="gene ID" value="ACRNAN_Path_224.g833"/>
</dbReference>
<reference evidence="2" key="1">
    <citation type="submission" date="2022-11" db="UniProtKB">
        <authorList>
            <consortium name="WormBaseParasite"/>
        </authorList>
    </citation>
    <scope>IDENTIFICATION</scope>
</reference>
<organism evidence="1 2">
    <name type="scientific">Acrobeloides nanus</name>
    <dbReference type="NCBI Taxonomy" id="290746"/>
    <lineage>
        <taxon>Eukaryota</taxon>
        <taxon>Metazoa</taxon>
        <taxon>Ecdysozoa</taxon>
        <taxon>Nematoda</taxon>
        <taxon>Chromadorea</taxon>
        <taxon>Rhabditida</taxon>
        <taxon>Tylenchina</taxon>
        <taxon>Cephalobomorpha</taxon>
        <taxon>Cephaloboidea</taxon>
        <taxon>Cephalobidae</taxon>
        <taxon>Acrobeloides</taxon>
    </lineage>
</organism>
<evidence type="ECO:0000313" key="1">
    <source>
        <dbReference type="Proteomes" id="UP000887540"/>
    </source>
</evidence>
<dbReference type="Pfam" id="PF00314">
    <property type="entry name" value="Thaumatin"/>
    <property type="match status" value="1"/>
</dbReference>
<dbReference type="SMART" id="SM00205">
    <property type="entry name" value="THN"/>
    <property type="match status" value="1"/>
</dbReference>
<protein>
    <submittedName>
        <fullName evidence="2">Thaumatin-like protein</fullName>
    </submittedName>
</protein>
<sequence length="277" mass="30748">MLLSKEDFAGQHDLIGNIFDIVTYTSSKGSRRILKTFTFEIGTQEYDLGNNCTLLTFVEATGGPIINVFNKCPFDIWPGVQGKPLVAGGDRWKNGKIWARRNCNSNMVCDSGSCGPLECNGSAGEPPVSLVEVSLFHEDKHDLYYVSLLDGYNLPVFIEPVPGSYNKSGGENDCVRAGGCFEDVLLTALEELKVYKNGNVASVKSACMKFNTDEYCCRKDFGTKERCNPSNWTINYTEIFKRGCPHAFTYSFDDNMSKFTCRGSSGRTSPDYTVQFC</sequence>
<dbReference type="Proteomes" id="UP000887540">
    <property type="component" value="Unplaced"/>
</dbReference>
<dbReference type="PROSITE" id="PS51367">
    <property type="entry name" value="THAUMATIN_2"/>
    <property type="match status" value="1"/>
</dbReference>
<proteinExistence type="predicted"/>
<dbReference type="InterPro" id="IPR037176">
    <property type="entry name" value="Osmotin/thaumatin-like_sf"/>
</dbReference>